<dbReference type="HOGENOM" id="CLU_035731_0_0_2"/>
<feature type="active site" description="Schiff-base intermediate with substrate" evidence="11">
    <location>
        <position position="247"/>
    </location>
</feature>
<dbReference type="PRINTS" id="PR00144">
    <property type="entry name" value="DALDHYDRTASE"/>
</dbReference>
<dbReference type="Proteomes" id="UP000002315">
    <property type="component" value="Chromosome"/>
</dbReference>
<dbReference type="SUPFAM" id="SSF51569">
    <property type="entry name" value="Aldolase"/>
    <property type="match status" value="1"/>
</dbReference>
<protein>
    <recommendedName>
        <fullName evidence="4 14">Delta-aminolevulinic acid dehydratase</fullName>
        <ecNumber evidence="3 14">4.2.1.24</ecNumber>
    </recommendedName>
</protein>
<accession>E3GX47</accession>
<evidence type="ECO:0000256" key="4">
    <source>
        <dbReference type="ARBA" id="ARBA00020771"/>
    </source>
</evidence>
<keyword evidence="8 14" id="KW-0456">Lyase</keyword>
<dbReference type="SMR" id="E3GX47"/>
<dbReference type="InterPro" id="IPR001731">
    <property type="entry name" value="ALAD"/>
</dbReference>
<evidence type="ECO:0000256" key="2">
    <source>
        <dbReference type="ARBA" id="ARBA00008055"/>
    </source>
</evidence>
<dbReference type="PIRSF" id="PIRSF001415">
    <property type="entry name" value="Porphbilin_synth"/>
    <property type="match status" value="1"/>
</dbReference>
<keyword evidence="17" id="KW-1185">Reference proteome</keyword>
<dbReference type="STRING" id="523846.Mfer_1256"/>
<dbReference type="InterPro" id="IPR013785">
    <property type="entry name" value="Aldolase_TIM"/>
</dbReference>
<dbReference type="PANTHER" id="PTHR11458">
    <property type="entry name" value="DELTA-AMINOLEVULINIC ACID DEHYDRATASE"/>
    <property type="match status" value="1"/>
</dbReference>
<comment type="subunit">
    <text evidence="14">Homooctamer.</text>
</comment>
<evidence type="ECO:0000256" key="7">
    <source>
        <dbReference type="ARBA" id="ARBA00023133"/>
    </source>
</evidence>
<comment type="similarity">
    <text evidence="2 15">Belongs to the ALAD family.</text>
</comment>
<dbReference type="PANTHER" id="PTHR11458:SF0">
    <property type="entry name" value="DELTA-AMINOLEVULINIC ACID DEHYDRATASE"/>
    <property type="match status" value="1"/>
</dbReference>
<dbReference type="SMART" id="SM01004">
    <property type="entry name" value="ALAD"/>
    <property type="match status" value="1"/>
</dbReference>
<keyword evidence="6 13" id="KW-0460">Magnesium</keyword>
<name>E3GX47_METFV</name>
<feature type="binding site" evidence="12">
    <location>
        <position position="129"/>
    </location>
    <ligand>
        <name>Zn(2+)</name>
        <dbReference type="ChEBI" id="CHEBI:29105"/>
        <note>catalytic</note>
    </ligand>
</feature>
<evidence type="ECO:0000256" key="15">
    <source>
        <dbReference type="RuleBase" id="RU004161"/>
    </source>
</evidence>
<dbReference type="NCBIfam" id="NF006762">
    <property type="entry name" value="PRK09283.1"/>
    <property type="match status" value="1"/>
</dbReference>
<feature type="binding site" evidence="12">
    <location>
        <position position="121"/>
    </location>
    <ligand>
        <name>Zn(2+)</name>
        <dbReference type="ChEBI" id="CHEBI:29105"/>
        <note>catalytic</note>
    </ligand>
</feature>
<keyword evidence="12" id="KW-0479">Metal-binding</keyword>
<dbReference type="OrthoDB" id="8493at2157"/>
<evidence type="ECO:0000256" key="12">
    <source>
        <dbReference type="PIRSR" id="PIRSR001415-3"/>
    </source>
</evidence>
<evidence type="ECO:0000313" key="16">
    <source>
        <dbReference type="EMBL" id="ADP78042.1"/>
    </source>
</evidence>
<keyword evidence="7" id="KW-0350">Heme biosynthesis</keyword>
<evidence type="ECO:0000256" key="3">
    <source>
        <dbReference type="ARBA" id="ARBA00012053"/>
    </source>
</evidence>
<dbReference type="GO" id="GO:0005829">
    <property type="term" value="C:cytosol"/>
    <property type="evidence" value="ECO:0007669"/>
    <property type="project" value="TreeGrafter"/>
</dbReference>
<dbReference type="InterPro" id="IPR030656">
    <property type="entry name" value="ALAD_AS"/>
</dbReference>
<gene>
    <name evidence="16" type="ordered locus">Mfer_1256</name>
</gene>
<keyword evidence="5 12" id="KW-0862">Zinc</keyword>
<dbReference type="FunFam" id="3.20.20.70:FF:000019">
    <property type="entry name" value="Delta-aminolevulinic acid dehydratase"/>
    <property type="match status" value="1"/>
</dbReference>
<dbReference type="Pfam" id="PF00490">
    <property type="entry name" value="ALAD"/>
    <property type="match status" value="1"/>
</dbReference>
<dbReference type="KEGG" id="mfv:Mfer_1256"/>
<evidence type="ECO:0000256" key="11">
    <source>
        <dbReference type="PIRSR" id="PIRSR001415-1"/>
    </source>
</evidence>
<feature type="active site" description="Schiff-base intermediate with substrate" evidence="11">
    <location>
        <position position="194"/>
    </location>
</feature>
<dbReference type="UniPathway" id="UPA00251">
    <property type="reaction ID" value="UER00318"/>
</dbReference>
<evidence type="ECO:0000256" key="5">
    <source>
        <dbReference type="ARBA" id="ARBA00022833"/>
    </source>
</evidence>
<sequence length="320" mass="35925">MKFPYTRMRRLRKNSKIRSLVKETTLSKDDLIYPVFVKEGIKTKEKIPKMPGQYRYSVDELIDEAKKLEEKGLKAILVFGIPKKKDKYGSSAYDPNGIVQKSVKLLKEETDLVVITDVCLCQYTEHGHCGIVKNKKIVNDETLKYLSKVALSHAEAGADVVAPSDMMDGRVKAIREELEKNGFDDVIIMSYSAKYASSFYEPFRSAVYSSPAFGDRSTYQMDPPNSLEALREVKLDIDEGADIVMVKPALPYLDIIRLVKDTFGVPTAAYNVSGEYSMIKAAIDANYLSNKVIIETLLSIKRAGADLIITHFAPEIVEEI</sequence>
<dbReference type="PROSITE" id="PS00169">
    <property type="entry name" value="D_ALA_DEHYDRATASE"/>
    <property type="match status" value="1"/>
</dbReference>
<organism evidence="16 17">
    <name type="scientific">Methanothermus fervidus (strain ATCC 43054 / DSM 2088 / JCM 10308 / V24 S)</name>
    <dbReference type="NCBI Taxonomy" id="523846"/>
    <lineage>
        <taxon>Archaea</taxon>
        <taxon>Methanobacteriati</taxon>
        <taxon>Methanobacteriota</taxon>
        <taxon>Methanomada group</taxon>
        <taxon>Methanobacteria</taxon>
        <taxon>Methanobacteriales</taxon>
        <taxon>Methanothermaceae</taxon>
        <taxon>Methanothermus</taxon>
    </lineage>
</organism>
<evidence type="ECO:0000256" key="14">
    <source>
        <dbReference type="RuleBase" id="RU000515"/>
    </source>
</evidence>
<comment type="catalytic activity">
    <reaction evidence="10 14">
        <text>2 5-aminolevulinate = porphobilinogen + 2 H2O + H(+)</text>
        <dbReference type="Rhea" id="RHEA:24064"/>
        <dbReference type="ChEBI" id="CHEBI:15377"/>
        <dbReference type="ChEBI" id="CHEBI:15378"/>
        <dbReference type="ChEBI" id="CHEBI:58126"/>
        <dbReference type="ChEBI" id="CHEBI:356416"/>
        <dbReference type="EC" id="4.2.1.24"/>
    </reaction>
</comment>
<evidence type="ECO:0000313" key="17">
    <source>
        <dbReference type="Proteomes" id="UP000002315"/>
    </source>
</evidence>
<dbReference type="EC" id="4.2.1.24" evidence="3 14"/>
<evidence type="ECO:0000256" key="6">
    <source>
        <dbReference type="ARBA" id="ARBA00022842"/>
    </source>
</evidence>
<dbReference type="CDD" id="cd00384">
    <property type="entry name" value="ALAD_PBGS"/>
    <property type="match status" value="1"/>
</dbReference>
<evidence type="ECO:0000256" key="13">
    <source>
        <dbReference type="PIRSR" id="PIRSR001415-5"/>
    </source>
</evidence>
<dbReference type="Gene3D" id="3.20.20.70">
    <property type="entry name" value="Aldolase class I"/>
    <property type="match status" value="1"/>
</dbReference>
<feature type="binding site" evidence="12">
    <location>
        <position position="119"/>
    </location>
    <ligand>
        <name>Zn(2+)</name>
        <dbReference type="ChEBI" id="CHEBI:29105"/>
        <note>catalytic</note>
    </ligand>
</feature>
<dbReference type="GO" id="GO:0006782">
    <property type="term" value="P:protoporphyrinogen IX biosynthetic process"/>
    <property type="evidence" value="ECO:0007669"/>
    <property type="project" value="UniProtKB-UniPathway"/>
</dbReference>
<keyword evidence="9 14" id="KW-0627">Porphyrin biosynthesis</keyword>
<dbReference type="EMBL" id="CP002278">
    <property type="protein sequence ID" value="ADP78042.1"/>
    <property type="molecule type" value="Genomic_DNA"/>
</dbReference>
<proteinExistence type="inferred from homology"/>
<evidence type="ECO:0000256" key="1">
    <source>
        <dbReference type="ARBA" id="ARBA00004694"/>
    </source>
</evidence>
<comment type="pathway">
    <text evidence="1">Porphyrin-containing compound metabolism; protoporphyrin-IX biosynthesis; coproporphyrinogen-III from 5-aminolevulinate: step 1/4.</text>
</comment>
<evidence type="ECO:0000256" key="10">
    <source>
        <dbReference type="ARBA" id="ARBA00047651"/>
    </source>
</evidence>
<dbReference type="GO" id="GO:0008270">
    <property type="term" value="F:zinc ion binding"/>
    <property type="evidence" value="ECO:0007669"/>
    <property type="project" value="TreeGrafter"/>
</dbReference>
<dbReference type="AlphaFoldDB" id="E3GX47"/>
<evidence type="ECO:0000256" key="8">
    <source>
        <dbReference type="ARBA" id="ARBA00023239"/>
    </source>
</evidence>
<evidence type="ECO:0000256" key="9">
    <source>
        <dbReference type="ARBA" id="ARBA00023244"/>
    </source>
</evidence>
<dbReference type="GO" id="GO:0004655">
    <property type="term" value="F:porphobilinogen synthase activity"/>
    <property type="evidence" value="ECO:0007669"/>
    <property type="project" value="UniProtKB-EC"/>
</dbReference>
<reference evidence="16 17" key="1">
    <citation type="journal article" date="2010" name="Stand. Genomic Sci.">
        <title>Complete genome sequence of Methanothermus fervidus type strain (V24S).</title>
        <authorList>
            <person name="Anderson I."/>
            <person name="Djao O.D."/>
            <person name="Misra M."/>
            <person name="Chertkov O."/>
            <person name="Nolan M."/>
            <person name="Lucas S."/>
            <person name="Lapidus A."/>
            <person name="Del Rio T.G."/>
            <person name="Tice H."/>
            <person name="Cheng J.F."/>
            <person name="Tapia R."/>
            <person name="Han C."/>
            <person name="Goodwin L."/>
            <person name="Pitluck S."/>
            <person name="Liolios K."/>
            <person name="Ivanova N."/>
            <person name="Mavromatis K."/>
            <person name="Mikhailova N."/>
            <person name="Pati A."/>
            <person name="Brambilla E."/>
            <person name="Chen A."/>
            <person name="Palaniappan K."/>
            <person name="Land M."/>
            <person name="Hauser L."/>
            <person name="Chang Y.J."/>
            <person name="Jeffries C.D."/>
            <person name="Sikorski J."/>
            <person name="Spring S."/>
            <person name="Rohde M."/>
            <person name="Eichinger K."/>
            <person name="Huber H."/>
            <person name="Wirth R."/>
            <person name="Goker M."/>
            <person name="Detter J.C."/>
            <person name="Woyke T."/>
            <person name="Bristow J."/>
            <person name="Eisen J.A."/>
            <person name="Markowitz V."/>
            <person name="Hugenholtz P."/>
            <person name="Klenk H.P."/>
            <person name="Kyrpides N.C."/>
        </authorList>
    </citation>
    <scope>NUCLEOTIDE SEQUENCE [LARGE SCALE GENOMIC DNA]</scope>
    <source>
        <strain evidence="17">ATCC 43054 / DSM 2088 / JCM 10308 / V24 S</strain>
    </source>
</reference>
<feature type="binding site" evidence="13">
    <location>
        <position position="232"/>
    </location>
    <ligand>
        <name>Mg(2+)</name>
        <dbReference type="ChEBI" id="CHEBI:18420"/>
    </ligand>
</feature>